<proteinExistence type="predicted"/>
<dbReference type="PROSITE" id="PS51257">
    <property type="entry name" value="PROKAR_LIPOPROTEIN"/>
    <property type="match status" value="1"/>
</dbReference>
<organism evidence="1 2">
    <name type="scientific">Neorhodopirellula pilleata</name>
    <dbReference type="NCBI Taxonomy" id="2714738"/>
    <lineage>
        <taxon>Bacteria</taxon>
        <taxon>Pseudomonadati</taxon>
        <taxon>Planctomycetota</taxon>
        <taxon>Planctomycetia</taxon>
        <taxon>Pirellulales</taxon>
        <taxon>Pirellulaceae</taxon>
        <taxon>Neorhodopirellula</taxon>
    </lineage>
</organism>
<dbReference type="EMBL" id="SJPM01000001">
    <property type="protein sequence ID" value="TWU03150.1"/>
    <property type="molecule type" value="Genomic_DNA"/>
</dbReference>
<dbReference type="AlphaFoldDB" id="A0A5C6ATT5"/>
<evidence type="ECO:0000313" key="2">
    <source>
        <dbReference type="Proteomes" id="UP000316213"/>
    </source>
</evidence>
<accession>A0A5C6ATT5</accession>
<protein>
    <submittedName>
        <fullName evidence="1">Uncharacterized protein</fullName>
    </submittedName>
</protein>
<dbReference type="Proteomes" id="UP000316213">
    <property type="component" value="Unassembled WGS sequence"/>
</dbReference>
<name>A0A5C6ATT5_9BACT</name>
<gene>
    <name evidence="1" type="ORF">Pla100_00680</name>
</gene>
<keyword evidence="2" id="KW-1185">Reference proteome</keyword>
<evidence type="ECO:0000313" key="1">
    <source>
        <dbReference type="EMBL" id="TWU03150.1"/>
    </source>
</evidence>
<dbReference type="RefSeq" id="WP_146575732.1">
    <property type="nucleotide sequence ID" value="NZ_SJPM01000001.1"/>
</dbReference>
<sequence>MNRFHYLLATFLVSVAILGCGGSEPAVVTGHDVEAMMAEEAEAEASVAAAAAMGEMKAPQE</sequence>
<comment type="caution">
    <text evidence="1">The sequence shown here is derived from an EMBL/GenBank/DDBJ whole genome shotgun (WGS) entry which is preliminary data.</text>
</comment>
<reference evidence="1 2" key="1">
    <citation type="submission" date="2019-02" db="EMBL/GenBank/DDBJ databases">
        <title>Deep-cultivation of Planctomycetes and their phenomic and genomic characterization uncovers novel biology.</title>
        <authorList>
            <person name="Wiegand S."/>
            <person name="Jogler M."/>
            <person name="Boedeker C."/>
            <person name="Pinto D."/>
            <person name="Vollmers J."/>
            <person name="Rivas-Marin E."/>
            <person name="Kohn T."/>
            <person name="Peeters S.H."/>
            <person name="Heuer A."/>
            <person name="Rast P."/>
            <person name="Oberbeckmann S."/>
            <person name="Bunk B."/>
            <person name="Jeske O."/>
            <person name="Meyerdierks A."/>
            <person name="Storesund J.E."/>
            <person name="Kallscheuer N."/>
            <person name="Luecker S."/>
            <person name="Lage O.M."/>
            <person name="Pohl T."/>
            <person name="Merkel B.J."/>
            <person name="Hornburger P."/>
            <person name="Mueller R.-W."/>
            <person name="Bruemmer F."/>
            <person name="Labrenz M."/>
            <person name="Spormann A.M."/>
            <person name="Op Den Camp H."/>
            <person name="Overmann J."/>
            <person name="Amann R."/>
            <person name="Jetten M.S.M."/>
            <person name="Mascher T."/>
            <person name="Medema M.H."/>
            <person name="Devos D.P."/>
            <person name="Kaster A.-K."/>
            <person name="Ovreas L."/>
            <person name="Rohde M."/>
            <person name="Galperin M.Y."/>
            <person name="Jogler C."/>
        </authorList>
    </citation>
    <scope>NUCLEOTIDE SEQUENCE [LARGE SCALE GENOMIC DNA]</scope>
    <source>
        <strain evidence="1 2">Pla100</strain>
    </source>
</reference>